<protein>
    <recommendedName>
        <fullName evidence="2">Carboxylesterase type B domain-containing protein</fullName>
    </recommendedName>
</protein>
<evidence type="ECO:0000313" key="3">
    <source>
        <dbReference type="EMBL" id="KAA8584156.1"/>
    </source>
</evidence>
<dbReference type="Gene3D" id="3.40.50.1820">
    <property type="entry name" value="alpha/beta hydrolase"/>
    <property type="match status" value="2"/>
</dbReference>
<comment type="similarity">
    <text evidence="1">Belongs to the type-B carboxylesterase/lipase family.</text>
</comment>
<accession>A0A5J5CU15</accession>
<sequence>MGFLSTGDSNLPGNYGLWDQHAAIGWRAISQSGVALCPWAINKNPRRFAEEVAIKVNCPIDQNMAPCLKLTDPALLTLAGSLSLSSSPDPTHCLEPVPVSCD</sequence>
<dbReference type="Pfam" id="PF00135">
    <property type="entry name" value="COesterase"/>
    <property type="match status" value="2"/>
</dbReference>
<keyword evidence="4" id="KW-1185">Reference proteome</keyword>
<dbReference type="Proteomes" id="UP000327493">
    <property type="component" value="Chromosome 16"/>
</dbReference>
<evidence type="ECO:0000259" key="2">
    <source>
        <dbReference type="Pfam" id="PF00135"/>
    </source>
</evidence>
<proteinExistence type="inferred from homology"/>
<reference evidence="3 4" key="1">
    <citation type="submission" date="2019-08" db="EMBL/GenBank/DDBJ databases">
        <title>A chromosome-level genome assembly, high-density linkage maps, and genome scans reveal the genomic architecture of hybrid incompatibilities underlying speciation via character displacement in darters (Percidae: Etheostominae).</title>
        <authorList>
            <person name="Moran R.L."/>
            <person name="Catchen J.M."/>
            <person name="Fuller R.C."/>
        </authorList>
    </citation>
    <scope>NUCLEOTIDE SEQUENCE [LARGE SCALE GENOMIC DNA]</scope>
    <source>
        <strain evidence="3">EspeVRDwgs_2016</strain>
        <tissue evidence="3">Muscle</tissue>
    </source>
</reference>
<gene>
    <name evidence="3" type="ORF">FQN60_007941</name>
</gene>
<name>A0A5J5CU15_9PERO</name>
<evidence type="ECO:0000256" key="1">
    <source>
        <dbReference type="ARBA" id="ARBA00005964"/>
    </source>
</evidence>
<dbReference type="InterPro" id="IPR002018">
    <property type="entry name" value="CarbesteraseB"/>
</dbReference>
<dbReference type="EMBL" id="VOFY01000016">
    <property type="protein sequence ID" value="KAA8584156.1"/>
    <property type="molecule type" value="Genomic_DNA"/>
</dbReference>
<comment type="caution">
    <text evidence="3">The sequence shown here is derived from an EMBL/GenBank/DDBJ whole genome shotgun (WGS) entry which is preliminary data.</text>
</comment>
<organism evidence="3 4">
    <name type="scientific">Etheostoma spectabile</name>
    <name type="common">orangethroat darter</name>
    <dbReference type="NCBI Taxonomy" id="54343"/>
    <lineage>
        <taxon>Eukaryota</taxon>
        <taxon>Metazoa</taxon>
        <taxon>Chordata</taxon>
        <taxon>Craniata</taxon>
        <taxon>Vertebrata</taxon>
        <taxon>Euteleostomi</taxon>
        <taxon>Actinopterygii</taxon>
        <taxon>Neopterygii</taxon>
        <taxon>Teleostei</taxon>
        <taxon>Neoteleostei</taxon>
        <taxon>Acanthomorphata</taxon>
        <taxon>Eupercaria</taxon>
        <taxon>Perciformes</taxon>
        <taxon>Percoidei</taxon>
        <taxon>Percidae</taxon>
        <taxon>Etheostomatinae</taxon>
        <taxon>Etheostoma</taxon>
    </lineage>
</organism>
<dbReference type="PANTHER" id="PTHR43903">
    <property type="entry name" value="NEUROLIGIN"/>
    <property type="match status" value="1"/>
</dbReference>
<dbReference type="AlphaFoldDB" id="A0A5J5CU15"/>
<dbReference type="InterPro" id="IPR029058">
    <property type="entry name" value="AB_hydrolase_fold"/>
</dbReference>
<evidence type="ECO:0000313" key="4">
    <source>
        <dbReference type="Proteomes" id="UP000327493"/>
    </source>
</evidence>
<dbReference type="InterPro" id="IPR051093">
    <property type="entry name" value="Neuroligin/BSAL"/>
</dbReference>
<feature type="domain" description="Carboxylesterase type B" evidence="2">
    <location>
        <begin position="27"/>
        <end position="97"/>
    </location>
</feature>
<feature type="domain" description="Carboxylesterase type B" evidence="2">
    <location>
        <begin position="1"/>
        <end position="26"/>
    </location>
</feature>
<dbReference type="SUPFAM" id="SSF53474">
    <property type="entry name" value="alpha/beta-Hydrolases"/>
    <property type="match status" value="1"/>
</dbReference>